<evidence type="ECO:0000256" key="2">
    <source>
        <dbReference type="ARBA" id="ARBA00022519"/>
    </source>
</evidence>
<keyword evidence="1 8" id="KW-1003">Cell membrane</keyword>
<evidence type="ECO:0000256" key="6">
    <source>
        <dbReference type="ARBA" id="ARBA00023136"/>
    </source>
</evidence>
<dbReference type="InterPro" id="IPR011919">
    <property type="entry name" value="Cell_div_ZipA"/>
</dbReference>
<feature type="domain" description="ZipA C-terminal FtsZ-binding" evidence="11">
    <location>
        <begin position="265"/>
        <end position="394"/>
    </location>
</feature>
<evidence type="ECO:0000256" key="9">
    <source>
        <dbReference type="RuleBase" id="RU003612"/>
    </source>
</evidence>
<keyword evidence="5 8" id="KW-1133">Transmembrane helix</keyword>
<comment type="subunit">
    <text evidence="8">Interacts with FtsZ via their C-terminal domains.</text>
</comment>
<dbReference type="SUPFAM" id="SSF64383">
    <property type="entry name" value="Cell-division protein ZipA, C-terminal domain"/>
    <property type="match status" value="1"/>
</dbReference>
<dbReference type="EMBL" id="SMFT01000001">
    <property type="protein sequence ID" value="TCK01397.1"/>
    <property type="molecule type" value="Genomic_DNA"/>
</dbReference>
<keyword evidence="6 8" id="KW-0472">Membrane</keyword>
<dbReference type="Gene3D" id="3.30.1400.10">
    <property type="entry name" value="ZipA, C-terminal FtsZ-binding domain"/>
    <property type="match status" value="1"/>
</dbReference>
<feature type="transmembrane region" description="Helical" evidence="8">
    <location>
        <begin position="6"/>
        <end position="24"/>
    </location>
</feature>
<dbReference type="RefSeq" id="WP_132687503.1">
    <property type="nucleotide sequence ID" value="NZ_SMFT01000001.1"/>
</dbReference>
<comment type="similarity">
    <text evidence="8 9">Belongs to the ZipA family.</text>
</comment>
<keyword evidence="7 8" id="KW-0131">Cell cycle</keyword>
<comment type="subcellular location">
    <subcellularLocation>
        <location evidence="8">Cell inner membrane</location>
        <topology evidence="8">Single-pass type I membrane protein</topology>
    </subcellularLocation>
    <text evidence="8">Localizes to the Z ring in an FtsZ-dependent manner.</text>
</comment>
<dbReference type="GO" id="GO:0000917">
    <property type="term" value="P:division septum assembly"/>
    <property type="evidence" value="ECO:0007669"/>
    <property type="project" value="TreeGrafter"/>
</dbReference>
<dbReference type="PANTHER" id="PTHR38685:SF1">
    <property type="entry name" value="CELL DIVISION PROTEIN ZIPA"/>
    <property type="match status" value="1"/>
</dbReference>
<keyword evidence="13" id="KW-1185">Reference proteome</keyword>
<dbReference type="GO" id="GO:0005886">
    <property type="term" value="C:plasma membrane"/>
    <property type="evidence" value="ECO:0007669"/>
    <property type="project" value="UniProtKB-SubCell"/>
</dbReference>
<evidence type="ECO:0000256" key="7">
    <source>
        <dbReference type="ARBA" id="ARBA00023306"/>
    </source>
</evidence>
<dbReference type="Proteomes" id="UP000294702">
    <property type="component" value="Unassembled WGS sequence"/>
</dbReference>
<dbReference type="SMART" id="SM00771">
    <property type="entry name" value="ZipA_C"/>
    <property type="match status" value="1"/>
</dbReference>
<keyword evidence="2 8" id="KW-0997">Cell inner membrane</keyword>
<evidence type="ECO:0000256" key="8">
    <source>
        <dbReference type="HAMAP-Rule" id="MF_00509"/>
    </source>
</evidence>
<feature type="region of interest" description="Disordered" evidence="10">
    <location>
        <begin position="155"/>
        <end position="188"/>
    </location>
</feature>
<keyword evidence="4 8" id="KW-0812">Transmembrane</keyword>
<dbReference type="InterPro" id="IPR036765">
    <property type="entry name" value="ZipA_FtsZ-bd_C_sf"/>
</dbReference>
<accession>A0A4R1G060</accession>
<sequence length="395" mass="43881">MDLNTILIILGILALVILIAHGLWSSRREKTHFFKNANTFTRDGRVEQNVNDINTKQSDPLMAMPVQQAGQLHQQQQPLTVQMEPQTAETDQAYPIQQGLDFEANITETVERFDEAVSPRPSHQEVSLEQAVNEIKITLPNPPKAEKAEPVYYDMSSSPRANTAHQASYSSPSPTYQYQQANTTQTQQSDLAYRSIADIEASLGEEGVNLSSQVLREQLATASLQGKSGANSATGLNQTYEEPQSLEEKQQNVAQASQATTNQQAQDFIVLYVVAPENREFNGGHLAQALEELGFVYSDEGIFNRHLDTMASPVLYSVANIHQPGTFDLNNMTDFSTIGVAIFMQLTGNANDRVNFIYLCQDAKNLADKLAGYVLDEQQELFTEQTKANYLARLN</sequence>
<name>A0A4R1G060_9PAST</name>
<evidence type="ECO:0000256" key="10">
    <source>
        <dbReference type="SAM" id="MobiDB-lite"/>
    </source>
</evidence>
<evidence type="ECO:0000256" key="3">
    <source>
        <dbReference type="ARBA" id="ARBA00022618"/>
    </source>
</evidence>
<dbReference type="GO" id="GO:0032153">
    <property type="term" value="C:cell division site"/>
    <property type="evidence" value="ECO:0007669"/>
    <property type="project" value="UniProtKB-UniRule"/>
</dbReference>
<dbReference type="PANTHER" id="PTHR38685">
    <property type="entry name" value="CELL DIVISION PROTEIN ZIPA"/>
    <property type="match status" value="1"/>
</dbReference>
<dbReference type="NCBIfam" id="TIGR02205">
    <property type="entry name" value="septum_zipA"/>
    <property type="match status" value="1"/>
</dbReference>
<dbReference type="AlphaFoldDB" id="A0A4R1G060"/>
<protein>
    <recommendedName>
        <fullName evidence="8 9">Cell division protein ZipA</fullName>
    </recommendedName>
</protein>
<organism evidence="12 13">
    <name type="scientific">Volucribacter psittacicida</name>
    <dbReference type="NCBI Taxonomy" id="203482"/>
    <lineage>
        <taxon>Bacteria</taxon>
        <taxon>Pseudomonadati</taxon>
        <taxon>Pseudomonadota</taxon>
        <taxon>Gammaproteobacteria</taxon>
        <taxon>Pasteurellales</taxon>
        <taxon>Pasteurellaceae</taxon>
        <taxon>Volucribacter</taxon>
    </lineage>
</organism>
<dbReference type="GO" id="GO:0043093">
    <property type="term" value="P:FtsZ-dependent cytokinesis"/>
    <property type="evidence" value="ECO:0007669"/>
    <property type="project" value="UniProtKB-UniRule"/>
</dbReference>
<dbReference type="OrthoDB" id="7054914at2"/>
<evidence type="ECO:0000256" key="4">
    <source>
        <dbReference type="ARBA" id="ARBA00022692"/>
    </source>
</evidence>
<gene>
    <name evidence="8" type="primary">zipA</name>
    <name evidence="12" type="ORF">EV694_0008</name>
</gene>
<feature type="compositionally biased region" description="Polar residues" evidence="10">
    <location>
        <begin position="155"/>
        <end position="165"/>
    </location>
</feature>
<evidence type="ECO:0000313" key="13">
    <source>
        <dbReference type="Proteomes" id="UP000294702"/>
    </source>
</evidence>
<dbReference type="Pfam" id="PF04354">
    <property type="entry name" value="ZipA_C"/>
    <property type="match status" value="1"/>
</dbReference>
<proteinExistence type="inferred from homology"/>
<dbReference type="HAMAP" id="MF_00509">
    <property type="entry name" value="ZipA"/>
    <property type="match status" value="1"/>
</dbReference>
<dbReference type="InterPro" id="IPR007449">
    <property type="entry name" value="ZipA_FtsZ-bd_C"/>
</dbReference>
<comment type="caution">
    <text evidence="12">The sequence shown here is derived from an EMBL/GenBank/DDBJ whole genome shotgun (WGS) entry which is preliminary data.</text>
</comment>
<evidence type="ECO:0000313" key="12">
    <source>
        <dbReference type="EMBL" id="TCK01397.1"/>
    </source>
</evidence>
<evidence type="ECO:0000256" key="1">
    <source>
        <dbReference type="ARBA" id="ARBA00022475"/>
    </source>
</evidence>
<evidence type="ECO:0000259" key="11">
    <source>
        <dbReference type="SMART" id="SM00771"/>
    </source>
</evidence>
<evidence type="ECO:0000256" key="5">
    <source>
        <dbReference type="ARBA" id="ARBA00022989"/>
    </source>
</evidence>
<comment type="function">
    <text evidence="8 9">Essential cell division protein that stabilizes the FtsZ protofilaments by cross-linking them and that serves as a cytoplasmic membrane anchor for the Z ring. Also required for the recruitment to the septal ring of downstream cell division proteins.</text>
</comment>
<reference evidence="12 13" key="1">
    <citation type="submission" date="2019-03" db="EMBL/GenBank/DDBJ databases">
        <title>Genomic Encyclopedia of Type Strains, Phase IV (KMG-IV): sequencing the most valuable type-strain genomes for metagenomic binning, comparative biology and taxonomic classification.</title>
        <authorList>
            <person name="Goeker M."/>
        </authorList>
    </citation>
    <scope>NUCLEOTIDE SEQUENCE [LARGE SCALE GENOMIC DNA]</scope>
    <source>
        <strain evidence="12 13">DSM 15534</strain>
    </source>
</reference>
<feature type="compositionally biased region" description="Low complexity" evidence="10">
    <location>
        <begin position="166"/>
        <end position="188"/>
    </location>
</feature>
<keyword evidence="3 8" id="KW-0132">Cell division</keyword>